<keyword evidence="2" id="KW-0812">Transmembrane</keyword>
<evidence type="ECO:0000256" key="1">
    <source>
        <dbReference type="SAM" id="MobiDB-lite"/>
    </source>
</evidence>
<feature type="compositionally biased region" description="Basic and acidic residues" evidence="1">
    <location>
        <begin position="174"/>
        <end position="190"/>
    </location>
</feature>
<feature type="compositionally biased region" description="Basic and acidic residues" evidence="1">
    <location>
        <begin position="418"/>
        <end position="427"/>
    </location>
</feature>
<reference evidence="3 4" key="1">
    <citation type="journal article" date="2023" name="Hortic Res">
        <title>Pangenome of water caltrop reveals structural variations and asymmetric subgenome divergence after allopolyploidization.</title>
        <authorList>
            <person name="Zhang X."/>
            <person name="Chen Y."/>
            <person name="Wang L."/>
            <person name="Yuan Y."/>
            <person name="Fang M."/>
            <person name="Shi L."/>
            <person name="Lu R."/>
            <person name="Comes H.P."/>
            <person name="Ma Y."/>
            <person name="Chen Y."/>
            <person name="Huang G."/>
            <person name="Zhou Y."/>
            <person name="Zheng Z."/>
            <person name="Qiu Y."/>
        </authorList>
    </citation>
    <scope>NUCLEOTIDE SEQUENCE [LARGE SCALE GENOMIC DNA]</scope>
    <source>
        <tissue evidence="3">Roots</tissue>
    </source>
</reference>
<proteinExistence type="predicted"/>
<organism evidence="3 4">
    <name type="scientific">Trapa incisa</name>
    <dbReference type="NCBI Taxonomy" id="236973"/>
    <lineage>
        <taxon>Eukaryota</taxon>
        <taxon>Viridiplantae</taxon>
        <taxon>Streptophyta</taxon>
        <taxon>Embryophyta</taxon>
        <taxon>Tracheophyta</taxon>
        <taxon>Spermatophyta</taxon>
        <taxon>Magnoliopsida</taxon>
        <taxon>eudicotyledons</taxon>
        <taxon>Gunneridae</taxon>
        <taxon>Pentapetalae</taxon>
        <taxon>rosids</taxon>
        <taxon>malvids</taxon>
        <taxon>Myrtales</taxon>
        <taxon>Lythraceae</taxon>
        <taxon>Trapa</taxon>
    </lineage>
</organism>
<evidence type="ECO:0000256" key="2">
    <source>
        <dbReference type="SAM" id="Phobius"/>
    </source>
</evidence>
<feature type="compositionally biased region" description="Acidic residues" evidence="1">
    <location>
        <begin position="124"/>
        <end position="141"/>
    </location>
</feature>
<dbReference type="Proteomes" id="UP001345219">
    <property type="component" value="Chromosome 19"/>
</dbReference>
<keyword evidence="2" id="KW-1133">Transmembrane helix</keyword>
<dbReference type="PANTHER" id="PTHR33700:SF4">
    <property type="entry name" value="MYB-LIKE PROTEIN X"/>
    <property type="match status" value="1"/>
</dbReference>
<keyword evidence="4" id="KW-1185">Reference proteome</keyword>
<comment type="caution">
    <text evidence="3">The sequence shown here is derived from an EMBL/GenBank/DDBJ whole genome shotgun (WGS) entry which is preliminary data.</text>
</comment>
<sequence>MLKRTASRNQRSRGVKMRHVLQILVLLGICFWLIYQVKYSHDKRKELSGNDVKPSNTEHVSTDLLKLGRKDLKPIMEDIGGKNGKDIGEDEEEEDKRDERETELEEESEEEMGKSEVEETKELEGEEKEPEVEEEEEDEEEKEHHLEEGDSKGDEIEDQDKLRDDIDREEDFIDKEKEREEDSSLDKESAEDSEEVEEEEKQGQVEDEHQNLDEDGTNDEVDMTTHEAREENYKGDDASSAVTHHHDELISSEVVNMNLEFANESDIVNSMSNQFSGEEKNRSEAESGKILEMADKVLDLRDTVAEKKDNANGTGAAIVLEDSPPQNLTVSNENNDAKIAVAKMNTGDLSMAPPNGTETASNSPEAQNSTTDGVNSSNITSRGDETRVLPTPNAGSMEFSNSTGTDLDSVVLSGQRNSSDEKGDVEGNIRLPSTLKEENMQSQDSTEKQNELDEIKTG</sequence>
<feature type="compositionally biased region" description="Polar residues" evidence="1">
    <location>
        <begin position="356"/>
        <end position="381"/>
    </location>
</feature>
<feature type="compositionally biased region" description="Basic and acidic residues" evidence="1">
    <location>
        <begin position="75"/>
        <end position="87"/>
    </location>
</feature>
<feature type="transmembrane region" description="Helical" evidence="2">
    <location>
        <begin position="20"/>
        <end position="37"/>
    </location>
</feature>
<evidence type="ECO:0000313" key="3">
    <source>
        <dbReference type="EMBL" id="KAK4741171.1"/>
    </source>
</evidence>
<feature type="region of interest" description="Disordered" evidence="1">
    <location>
        <begin position="75"/>
        <end position="245"/>
    </location>
</feature>
<feature type="compositionally biased region" description="Basic and acidic residues" evidence="1">
    <location>
        <begin position="142"/>
        <end position="166"/>
    </location>
</feature>
<feature type="region of interest" description="Disordered" evidence="1">
    <location>
        <begin position="314"/>
        <end position="458"/>
    </location>
</feature>
<feature type="compositionally biased region" description="Acidic residues" evidence="1">
    <location>
        <begin position="88"/>
        <end position="110"/>
    </location>
</feature>
<dbReference type="PANTHER" id="PTHR33700">
    <property type="entry name" value="MYB-LIKE PROTEIN X"/>
    <property type="match status" value="1"/>
</dbReference>
<feature type="compositionally biased region" description="Polar residues" evidence="1">
    <location>
        <begin position="324"/>
        <end position="334"/>
    </location>
</feature>
<keyword evidence="2" id="KW-0472">Membrane</keyword>
<feature type="compositionally biased region" description="Basic and acidic residues" evidence="1">
    <location>
        <begin position="435"/>
        <end position="458"/>
    </location>
</feature>
<protein>
    <submittedName>
        <fullName evidence="3">Uncharacterized protein</fullName>
    </submittedName>
</protein>
<gene>
    <name evidence="3" type="ORF">SAY87_024759</name>
</gene>
<name>A0AAN7J8X0_9MYRT</name>
<feature type="compositionally biased region" description="Acidic residues" evidence="1">
    <location>
        <begin position="191"/>
        <end position="200"/>
    </location>
</feature>
<feature type="compositionally biased region" description="Acidic residues" evidence="1">
    <location>
        <begin position="213"/>
        <end position="222"/>
    </location>
</feature>
<feature type="compositionally biased region" description="Basic and acidic residues" evidence="1">
    <location>
        <begin position="111"/>
        <end position="123"/>
    </location>
</feature>
<feature type="compositionally biased region" description="Basic and acidic residues" evidence="1">
    <location>
        <begin position="201"/>
        <end position="212"/>
    </location>
</feature>
<dbReference type="EMBL" id="JAXIOK010000024">
    <property type="protein sequence ID" value="KAK4741171.1"/>
    <property type="molecule type" value="Genomic_DNA"/>
</dbReference>
<evidence type="ECO:0000313" key="4">
    <source>
        <dbReference type="Proteomes" id="UP001345219"/>
    </source>
</evidence>
<dbReference type="AlphaFoldDB" id="A0AAN7J8X0"/>
<accession>A0AAN7J8X0</accession>
<feature type="compositionally biased region" description="Polar residues" evidence="1">
    <location>
        <begin position="398"/>
        <end position="417"/>
    </location>
</feature>
<feature type="compositionally biased region" description="Basic and acidic residues" evidence="1">
    <location>
        <begin position="223"/>
        <end position="237"/>
    </location>
</feature>